<feature type="transmembrane region" description="Helical" evidence="5">
    <location>
        <begin position="264"/>
        <end position="290"/>
    </location>
</feature>
<dbReference type="PANTHER" id="PTHR37422">
    <property type="entry name" value="TEICHURONIC ACID BIOSYNTHESIS PROTEIN TUAE"/>
    <property type="match status" value="1"/>
</dbReference>
<feature type="transmembrane region" description="Helical" evidence="5">
    <location>
        <begin position="350"/>
        <end position="367"/>
    </location>
</feature>
<dbReference type="GO" id="GO:0016874">
    <property type="term" value="F:ligase activity"/>
    <property type="evidence" value="ECO:0007669"/>
    <property type="project" value="UniProtKB-KW"/>
</dbReference>
<feature type="transmembrane region" description="Helical" evidence="5">
    <location>
        <begin position="37"/>
        <end position="57"/>
    </location>
</feature>
<protein>
    <submittedName>
        <fullName evidence="7">O-Antigen ligase</fullName>
    </submittedName>
</protein>
<feature type="transmembrane region" description="Helical" evidence="5">
    <location>
        <begin position="117"/>
        <end position="144"/>
    </location>
</feature>
<dbReference type="RefSeq" id="WP_139298346.1">
    <property type="nucleotide sequence ID" value="NZ_FNRA01000010.1"/>
</dbReference>
<feature type="transmembrane region" description="Helical" evidence="5">
    <location>
        <begin position="387"/>
        <end position="406"/>
    </location>
</feature>
<feature type="transmembrane region" description="Helical" evidence="5">
    <location>
        <begin position="173"/>
        <end position="190"/>
    </location>
</feature>
<accession>A0A1H4GIC9</accession>
<dbReference type="PANTHER" id="PTHR37422:SF17">
    <property type="entry name" value="O-ANTIGEN LIGASE"/>
    <property type="match status" value="1"/>
</dbReference>
<name>A0A1H4GIC9_9SPHI</name>
<evidence type="ECO:0000313" key="7">
    <source>
        <dbReference type="EMBL" id="SEB09356.1"/>
    </source>
</evidence>
<dbReference type="InterPro" id="IPR051533">
    <property type="entry name" value="WaaL-like"/>
</dbReference>
<feature type="transmembrane region" description="Helical" evidence="5">
    <location>
        <begin position="296"/>
        <end position="321"/>
    </location>
</feature>
<dbReference type="AlphaFoldDB" id="A0A1H4GIC9"/>
<keyword evidence="4 5" id="KW-0472">Membrane</keyword>
<dbReference type="OrthoDB" id="783093at2"/>
<dbReference type="EMBL" id="FNRA01000010">
    <property type="protein sequence ID" value="SEB09356.1"/>
    <property type="molecule type" value="Genomic_DNA"/>
</dbReference>
<feature type="transmembrane region" description="Helical" evidence="5">
    <location>
        <begin position="62"/>
        <end position="78"/>
    </location>
</feature>
<sequence>MQQESTYLSLKRSKILFLIFGVLIAVISSFVTFSSELIGPVVLIVLAAAVIFVLLVFRNPRVGFIAVVVWCFMLGLFGREVGGLPYGMGIEILLLLTWISALVYYPKEEWVLMRNDLSLIFLIWFIINIFEVINPAGASVVGWAQEIRGVALYPILIIPLSFVVLSKTKDLDMFIRLILLLAFIAALNGIKQVHIGLFPGEARFLASPEGATHMIFGKLRAFSFYDAGQFGAFEAVFVLMAIVLALGSSKLWKKILLLGMAGTFGYAMLISGTRGAFFALVVAAFFAIILTKNFKILFAGSIVMVMFLFVLKFTSIGASVYSINRFRTALDPQDPSLNVRFKTQQVLREYLISRPFGGGLGVLGAYSTNNPGKFLSTIQPDSYWVKLWAMTGVVGLTIWFTMMMYVLGKCCGIIWKIQDKKLKVKLIAVFSASAGIFFCSYGNEVINNMPSLVVAFISFVLVYQAPGFDRQIAEANRQAAEDSLQDDNENLFIGRPSTEIKPLY</sequence>
<feature type="transmembrane region" description="Helical" evidence="5">
    <location>
        <begin position="230"/>
        <end position="252"/>
    </location>
</feature>
<dbReference type="STRING" id="425514.SAMN05443550_11094"/>
<evidence type="ECO:0000256" key="4">
    <source>
        <dbReference type="ARBA" id="ARBA00023136"/>
    </source>
</evidence>
<evidence type="ECO:0000256" key="3">
    <source>
        <dbReference type="ARBA" id="ARBA00022989"/>
    </source>
</evidence>
<evidence type="ECO:0000256" key="1">
    <source>
        <dbReference type="ARBA" id="ARBA00004141"/>
    </source>
</evidence>
<evidence type="ECO:0000313" key="8">
    <source>
        <dbReference type="Proteomes" id="UP000198850"/>
    </source>
</evidence>
<dbReference type="Pfam" id="PF04932">
    <property type="entry name" value="Wzy_C"/>
    <property type="match status" value="1"/>
</dbReference>
<proteinExistence type="predicted"/>
<feature type="transmembrane region" description="Helical" evidence="5">
    <location>
        <begin position="84"/>
        <end position="105"/>
    </location>
</feature>
<comment type="subcellular location">
    <subcellularLocation>
        <location evidence="1">Membrane</location>
        <topology evidence="1">Multi-pass membrane protein</topology>
    </subcellularLocation>
</comment>
<feature type="domain" description="O-antigen ligase-related" evidence="6">
    <location>
        <begin position="263"/>
        <end position="400"/>
    </location>
</feature>
<keyword evidence="7" id="KW-0436">Ligase</keyword>
<dbReference type="GO" id="GO:0016020">
    <property type="term" value="C:membrane"/>
    <property type="evidence" value="ECO:0007669"/>
    <property type="project" value="UniProtKB-SubCell"/>
</dbReference>
<keyword evidence="2 5" id="KW-0812">Transmembrane</keyword>
<reference evidence="7 8" key="1">
    <citation type="submission" date="2016-10" db="EMBL/GenBank/DDBJ databases">
        <authorList>
            <person name="de Groot N.N."/>
        </authorList>
    </citation>
    <scope>NUCLEOTIDE SEQUENCE [LARGE SCALE GENOMIC DNA]</scope>
    <source>
        <strain evidence="7 8">DSM 19033</strain>
    </source>
</reference>
<dbReference type="InterPro" id="IPR007016">
    <property type="entry name" value="O-antigen_ligase-rel_domated"/>
</dbReference>
<evidence type="ECO:0000256" key="5">
    <source>
        <dbReference type="SAM" id="Phobius"/>
    </source>
</evidence>
<feature type="transmembrane region" description="Helical" evidence="5">
    <location>
        <begin position="449"/>
        <end position="468"/>
    </location>
</feature>
<feature type="transmembrane region" description="Helical" evidence="5">
    <location>
        <begin position="150"/>
        <end position="166"/>
    </location>
</feature>
<organism evidence="7 8">
    <name type="scientific">Pedobacter hartonius</name>
    <dbReference type="NCBI Taxonomy" id="425514"/>
    <lineage>
        <taxon>Bacteria</taxon>
        <taxon>Pseudomonadati</taxon>
        <taxon>Bacteroidota</taxon>
        <taxon>Sphingobacteriia</taxon>
        <taxon>Sphingobacteriales</taxon>
        <taxon>Sphingobacteriaceae</taxon>
        <taxon>Pedobacter</taxon>
    </lineage>
</organism>
<keyword evidence="8" id="KW-1185">Reference proteome</keyword>
<feature type="transmembrane region" description="Helical" evidence="5">
    <location>
        <begin position="426"/>
        <end position="443"/>
    </location>
</feature>
<dbReference type="Proteomes" id="UP000198850">
    <property type="component" value="Unassembled WGS sequence"/>
</dbReference>
<feature type="transmembrane region" description="Helical" evidence="5">
    <location>
        <begin position="15"/>
        <end position="31"/>
    </location>
</feature>
<evidence type="ECO:0000256" key="2">
    <source>
        <dbReference type="ARBA" id="ARBA00022692"/>
    </source>
</evidence>
<evidence type="ECO:0000259" key="6">
    <source>
        <dbReference type="Pfam" id="PF04932"/>
    </source>
</evidence>
<keyword evidence="3 5" id="KW-1133">Transmembrane helix</keyword>
<gene>
    <name evidence="7" type="ORF">SAMN05443550_11094</name>
</gene>